<dbReference type="CDD" id="cd11035">
    <property type="entry name" value="P450cam-like"/>
    <property type="match status" value="1"/>
</dbReference>
<dbReference type="InterPro" id="IPR002397">
    <property type="entry name" value="Cyt_P450_B"/>
</dbReference>
<dbReference type="PRINTS" id="PR00359">
    <property type="entry name" value="BP450"/>
</dbReference>
<evidence type="ECO:0000313" key="2">
    <source>
        <dbReference type="EMBL" id="RZF63474.1"/>
    </source>
</evidence>
<dbReference type="EMBL" id="SGIS01000026">
    <property type="protein sequence ID" value="RZF63474.1"/>
    <property type="molecule type" value="Genomic_DNA"/>
</dbReference>
<dbReference type="GO" id="GO:0005506">
    <property type="term" value="F:iron ion binding"/>
    <property type="evidence" value="ECO:0007669"/>
    <property type="project" value="InterPro"/>
</dbReference>
<dbReference type="Pfam" id="PF00067">
    <property type="entry name" value="p450"/>
    <property type="match status" value="1"/>
</dbReference>
<dbReference type="OrthoDB" id="5522954at2"/>
<dbReference type="Proteomes" id="UP000292085">
    <property type="component" value="Unassembled WGS sequence"/>
</dbReference>
<dbReference type="PANTHER" id="PTHR46696">
    <property type="entry name" value="P450, PUTATIVE (EUROFUNG)-RELATED"/>
    <property type="match status" value="1"/>
</dbReference>
<accession>A0A4Q6Y1A1</accession>
<evidence type="ECO:0000313" key="3">
    <source>
        <dbReference type="Proteomes" id="UP000292085"/>
    </source>
</evidence>
<dbReference type="AlphaFoldDB" id="A0A4Q6Y1A1"/>
<comment type="caution">
    <text evidence="2">The sequence shown here is derived from an EMBL/GenBank/DDBJ whole genome shotgun (WGS) entry which is preliminary data.</text>
</comment>
<dbReference type="GO" id="GO:0004497">
    <property type="term" value="F:monooxygenase activity"/>
    <property type="evidence" value="ECO:0007669"/>
    <property type="project" value="InterPro"/>
</dbReference>
<dbReference type="InterPro" id="IPR001128">
    <property type="entry name" value="Cyt_P450"/>
</dbReference>
<reference evidence="2 3" key="1">
    <citation type="submission" date="2019-02" db="EMBL/GenBank/DDBJ databases">
        <authorList>
            <person name="Li Y."/>
        </authorList>
    </citation>
    <scope>NUCLEOTIDE SEQUENCE [LARGE SCALE GENOMIC DNA]</scope>
    <source>
        <strain evidence="2 3">3-7</strain>
    </source>
</reference>
<organism evidence="2 3">
    <name type="scientific">Sphingomonas populi</name>
    <dbReference type="NCBI Taxonomy" id="2484750"/>
    <lineage>
        <taxon>Bacteria</taxon>
        <taxon>Pseudomonadati</taxon>
        <taxon>Pseudomonadota</taxon>
        <taxon>Alphaproteobacteria</taxon>
        <taxon>Sphingomonadales</taxon>
        <taxon>Sphingomonadaceae</taxon>
        <taxon>Sphingomonas</taxon>
    </lineage>
</organism>
<name>A0A4Q6Y1A1_9SPHN</name>
<comment type="similarity">
    <text evidence="1">Belongs to the cytochrome P450 family.</text>
</comment>
<protein>
    <submittedName>
        <fullName evidence="2">Cytochrome P450</fullName>
    </submittedName>
</protein>
<keyword evidence="3" id="KW-1185">Reference proteome</keyword>
<evidence type="ECO:0000256" key="1">
    <source>
        <dbReference type="ARBA" id="ARBA00010617"/>
    </source>
</evidence>
<dbReference type="GO" id="GO:0020037">
    <property type="term" value="F:heme binding"/>
    <property type="evidence" value="ECO:0007669"/>
    <property type="project" value="InterPro"/>
</dbReference>
<proteinExistence type="inferred from homology"/>
<dbReference type="PANTHER" id="PTHR46696:SF6">
    <property type="entry name" value="P450, PUTATIVE (EUROFUNG)-RELATED"/>
    <property type="match status" value="1"/>
</dbReference>
<dbReference type="InterPro" id="IPR036396">
    <property type="entry name" value="Cyt_P450_sf"/>
</dbReference>
<dbReference type="Gene3D" id="1.10.630.10">
    <property type="entry name" value="Cytochrome P450"/>
    <property type="match status" value="1"/>
</dbReference>
<sequence length="414" mass="46972">MVLDARRIAFDLEQPIPEHVPADLVYDYPLTIARKTTENPFDRIIPEVAAGPIAFYARGAVPTGGGGWVFRRAEDLRAIFKDTEHFTARGWTSLSGLIGESWLMTPVEYDPPEHGPFRALLNPLFTPQRIQALDAKVREYVRSYIAKFQDRGQCEFMSEFAFKFPITVFLELMGLPHDDVDQLLVWEHGLLHEPDFDKIVQATRSVHNYLVEKLEERRRNPQDDFLGVVATAEIDGRPLTLDEQIGIAFNLYTGGLDTVSTNIGLHFRHLAENQEHQTYLREHPEQIPLATEEFLRAYAAVSTFRICVKETEVAGARVMPGDRVVMSTTLACRDDQKYDNPNEVRLDRGPQHDAFAFGPHRCIGMHLARRELHCAIEEFLKAIPQFQIEPGATIISTLGPMISPETLPLVWSVD</sequence>
<dbReference type="GO" id="GO:0016705">
    <property type="term" value="F:oxidoreductase activity, acting on paired donors, with incorporation or reduction of molecular oxygen"/>
    <property type="evidence" value="ECO:0007669"/>
    <property type="project" value="InterPro"/>
</dbReference>
<gene>
    <name evidence="2" type="ORF">EWE75_16230</name>
</gene>
<dbReference type="SUPFAM" id="SSF48264">
    <property type="entry name" value="Cytochrome P450"/>
    <property type="match status" value="1"/>
</dbReference>